<feature type="compositionally biased region" description="Polar residues" evidence="1">
    <location>
        <begin position="8"/>
        <end position="24"/>
    </location>
</feature>
<proteinExistence type="predicted"/>
<name>A0AAN9J540_CROPI</name>
<reference evidence="2 3" key="1">
    <citation type="submission" date="2024-01" db="EMBL/GenBank/DDBJ databases">
        <title>The genomes of 5 underutilized Papilionoideae crops provide insights into root nodulation and disease resistanc.</title>
        <authorList>
            <person name="Yuan L."/>
        </authorList>
    </citation>
    <scope>NUCLEOTIDE SEQUENCE [LARGE SCALE GENOMIC DNA]</scope>
    <source>
        <strain evidence="2">ZHUSHIDOU_FW_LH</strain>
        <tissue evidence="2">Leaf</tissue>
    </source>
</reference>
<dbReference type="Proteomes" id="UP001372338">
    <property type="component" value="Unassembled WGS sequence"/>
</dbReference>
<evidence type="ECO:0000313" key="2">
    <source>
        <dbReference type="EMBL" id="KAK7292313.1"/>
    </source>
</evidence>
<sequence>MWRRVSDLDQSSQHNSVVDSDSAMQVASTARRSSRLLHSPFFSGFTLRNCYAQLTQPQTHFMISKAFYSSGADATLQSTTPTESVKELYDKMLDSVNVKRSMPPNAWLWSMISNCKHHHDITLLFDVLTNLRRFRLSNLRIHDNFNCNLCREVTKACVHAGALDFGKKALWKHNVYGLSPSVASAHHLLHYAEDHNDTKLLVDVMKLIKKNDLPLQPGTADIVFSICYNTDEWELMNKYAKRFVKAGVKLRQTSFGTWMQFAAKRGNTESLWKIEKLRSESMKQHTLATGFSCAKGLLLEHKPSDAVAVIHALNQSLSDAKKSGIKDELQKLVSVWPLEVIKHQKEEDRKALAASLKSDILAFVTDLLNMGLGANINLEDLNRKEGIPQ</sequence>
<dbReference type="Gene3D" id="1.25.40.10">
    <property type="entry name" value="Tetratricopeptide repeat domain"/>
    <property type="match status" value="1"/>
</dbReference>
<gene>
    <name evidence="2" type="ORF">RIF29_08091</name>
</gene>
<dbReference type="PANTHER" id="PTHR47604">
    <property type="entry name" value="ADENYLYL CYCLASE"/>
    <property type="match status" value="1"/>
</dbReference>
<protein>
    <submittedName>
        <fullName evidence="2">Uncharacterized protein</fullName>
    </submittedName>
</protein>
<dbReference type="InterPro" id="IPR011990">
    <property type="entry name" value="TPR-like_helical_dom_sf"/>
</dbReference>
<dbReference type="EMBL" id="JAYWIO010000001">
    <property type="protein sequence ID" value="KAK7292313.1"/>
    <property type="molecule type" value="Genomic_DNA"/>
</dbReference>
<dbReference type="AlphaFoldDB" id="A0AAN9J540"/>
<organism evidence="2 3">
    <name type="scientific">Crotalaria pallida</name>
    <name type="common">Smooth rattlebox</name>
    <name type="synonym">Crotalaria striata</name>
    <dbReference type="NCBI Taxonomy" id="3830"/>
    <lineage>
        <taxon>Eukaryota</taxon>
        <taxon>Viridiplantae</taxon>
        <taxon>Streptophyta</taxon>
        <taxon>Embryophyta</taxon>
        <taxon>Tracheophyta</taxon>
        <taxon>Spermatophyta</taxon>
        <taxon>Magnoliopsida</taxon>
        <taxon>eudicotyledons</taxon>
        <taxon>Gunneridae</taxon>
        <taxon>Pentapetalae</taxon>
        <taxon>rosids</taxon>
        <taxon>fabids</taxon>
        <taxon>Fabales</taxon>
        <taxon>Fabaceae</taxon>
        <taxon>Papilionoideae</taxon>
        <taxon>50 kb inversion clade</taxon>
        <taxon>genistoids sensu lato</taxon>
        <taxon>core genistoids</taxon>
        <taxon>Crotalarieae</taxon>
        <taxon>Crotalaria</taxon>
    </lineage>
</organism>
<evidence type="ECO:0000313" key="3">
    <source>
        <dbReference type="Proteomes" id="UP001372338"/>
    </source>
</evidence>
<comment type="caution">
    <text evidence="2">The sequence shown here is derived from an EMBL/GenBank/DDBJ whole genome shotgun (WGS) entry which is preliminary data.</text>
</comment>
<accession>A0AAN9J540</accession>
<evidence type="ECO:0000256" key="1">
    <source>
        <dbReference type="SAM" id="MobiDB-lite"/>
    </source>
</evidence>
<feature type="region of interest" description="Disordered" evidence="1">
    <location>
        <begin position="1"/>
        <end position="24"/>
    </location>
</feature>
<keyword evidence="3" id="KW-1185">Reference proteome</keyword>
<dbReference type="PANTHER" id="PTHR47604:SF1">
    <property type="entry name" value="ADENYLYL CYCLASE"/>
    <property type="match status" value="1"/>
</dbReference>